<dbReference type="RefSeq" id="WP_161553138.1">
    <property type="nucleotide sequence ID" value="NZ_AP022325.1"/>
</dbReference>
<keyword evidence="2" id="KW-1185">Reference proteome</keyword>
<sequence length="167" mass="19914">MINEYQSYYETNNSINNADPNYQTHRDEFERRIVTLDTYQKTVEFEQYYDSIRYTDEYVLDPNYGVRLDNVNNSNNVRVSVLFNTVQNKPIVLTYLISEVENPSNYFVRSNGAHNYRNRTATFINRPDLTQLISGRRYQVTRLYVKTNDNSFSKEIKLVNKFPFVKN</sequence>
<evidence type="ECO:0000313" key="2">
    <source>
        <dbReference type="Proteomes" id="UP000464317"/>
    </source>
</evidence>
<accession>A0A809RRV8</accession>
<gene>
    <name evidence="1" type="ORF">JPM2_3680</name>
</gene>
<organism evidence="1 2">
    <name type="scientific">Mycoplasmopsis felis</name>
    <dbReference type="NCBI Taxonomy" id="33923"/>
    <lineage>
        <taxon>Bacteria</taxon>
        <taxon>Bacillati</taxon>
        <taxon>Mycoplasmatota</taxon>
        <taxon>Mycoplasmoidales</taxon>
        <taxon>Metamycoplasmataceae</taxon>
        <taxon>Mycoplasmopsis</taxon>
    </lineage>
</organism>
<dbReference type="Proteomes" id="UP000464317">
    <property type="component" value="Chromosome"/>
</dbReference>
<evidence type="ECO:0000313" key="1">
    <source>
        <dbReference type="EMBL" id="BBU47675.1"/>
    </source>
</evidence>
<proteinExistence type="predicted"/>
<dbReference type="KEGG" id="mfel:JPM2_3680"/>
<protein>
    <submittedName>
        <fullName evidence="1">Uncharacterized protein</fullName>
    </submittedName>
</protein>
<dbReference type="EMBL" id="AP022325">
    <property type="protein sequence ID" value="BBU47675.1"/>
    <property type="molecule type" value="Genomic_DNA"/>
</dbReference>
<reference evidence="1 2" key="1">
    <citation type="submission" date="2020-01" db="EMBL/GenBank/DDBJ databases">
        <title>Complete genome sequence of Mycoplasma felis strain Myco-2.</title>
        <authorList>
            <person name="Kinoshita Y."/>
            <person name="Niwa H."/>
            <person name="Uchida-Fujii E."/>
            <person name="Nukada T."/>
        </authorList>
    </citation>
    <scope>NUCLEOTIDE SEQUENCE [LARGE SCALE GENOMIC DNA]</scope>
    <source>
        <strain evidence="1 2">Myco-2</strain>
    </source>
</reference>
<name>A0A809RRV8_9BACT</name>
<dbReference type="AlphaFoldDB" id="A0A809RRV8"/>